<dbReference type="CDD" id="cd07067">
    <property type="entry name" value="HP_PGM_like"/>
    <property type="match status" value="1"/>
</dbReference>
<organism evidence="2 3">
    <name type="scientific">Carnobacterium divergens</name>
    <name type="common">Lactobacillus divergens</name>
    <dbReference type="NCBI Taxonomy" id="2748"/>
    <lineage>
        <taxon>Bacteria</taxon>
        <taxon>Bacillati</taxon>
        <taxon>Bacillota</taxon>
        <taxon>Bacilli</taxon>
        <taxon>Lactobacillales</taxon>
        <taxon>Carnobacteriaceae</taxon>
        <taxon>Carnobacterium</taxon>
    </lineage>
</organism>
<proteinExistence type="predicted"/>
<dbReference type="RefSeq" id="WP_311779905.1">
    <property type="nucleotide sequence ID" value="NZ_JALRMR010000002.1"/>
</dbReference>
<dbReference type="EMBL" id="JALRMR010000002">
    <property type="protein sequence ID" value="MDT1973189.1"/>
    <property type="molecule type" value="Genomic_DNA"/>
</dbReference>
<dbReference type="InterPro" id="IPR013078">
    <property type="entry name" value="His_Pase_superF_clade-1"/>
</dbReference>
<protein>
    <submittedName>
        <fullName evidence="2">Histidine phosphatase family protein</fullName>
    </submittedName>
</protein>
<dbReference type="PANTHER" id="PTHR48100:SF5">
    <property type="entry name" value="HISTIDINE PHOSPHATASE FAMILY PROTEIN"/>
    <property type="match status" value="1"/>
</dbReference>
<dbReference type="Proteomes" id="UP001249945">
    <property type="component" value="Unassembled WGS sequence"/>
</dbReference>
<accession>A0AAW8R623</accession>
<dbReference type="InterPro" id="IPR029033">
    <property type="entry name" value="His_PPase_superfam"/>
</dbReference>
<feature type="binding site" evidence="1">
    <location>
        <position position="60"/>
    </location>
    <ligand>
        <name>substrate</name>
    </ligand>
</feature>
<dbReference type="GO" id="GO:0005737">
    <property type="term" value="C:cytoplasm"/>
    <property type="evidence" value="ECO:0007669"/>
    <property type="project" value="TreeGrafter"/>
</dbReference>
<comment type="caution">
    <text evidence="2">The sequence shown here is derived from an EMBL/GenBank/DDBJ whole genome shotgun (WGS) entry which is preliminary data.</text>
</comment>
<dbReference type="Gene3D" id="3.40.50.1240">
    <property type="entry name" value="Phosphoglycerate mutase-like"/>
    <property type="match status" value="1"/>
</dbReference>
<dbReference type="GO" id="GO:0016791">
    <property type="term" value="F:phosphatase activity"/>
    <property type="evidence" value="ECO:0007669"/>
    <property type="project" value="TreeGrafter"/>
</dbReference>
<dbReference type="InterPro" id="IPR050275">
    <property type="entry name" value="PGM_Phosphatase"/>
</dbReference>
<dbReference type="Pfam" id="PF00300">
    <property type="entry name" value="His_Phos_1"/>
    <property type="match status" value="1"/>
</dbReference>
<dbReference type="PROSITE" id="PS00175">
    <property type="entry name" value="PG_MUTASE"/>
    <property type="match status" value="1"/>
</dbReference>
<evidence type="ECO:0000313" key="3">
    <source>
        <dbReference type="Proteomes" id="UP001249945"/>
    </source>
</evidence>
<evidence type="ECO:0000313" key="2">
    <source>
        <dbReference type="EMBL" id="MDT1973189.1"/>
    </source>
</evidence>
<dbReference type="AlphaFoldDB" id="A0AAW8R623"/>
<name>A0AAW8R623_CARDV</name>
<dbReference type="SUPFAM" id="SSF53254">
    <property type="entry name" value="Phosphoglycerate mutase-like"/>
    <property type="match status" value="1"/>
</dbReference>
<gene>
    <name evidence="2" type="ORF">MX635_02135</name>
</gene>
<evidence type="ECO:0000256" key="1">
    <source>
        <dbReference type="PIRSR" id="PIRSR613078-2"/>
    </source>
</evidence>
<dbReference type="SMART" id="SM00855">
    <property type="entry name" value="PGAM"/>
    <property type="match status" value="1"/>
</dbReference>
<feature type="binding site" evidence="1">
    <location>
        <begin position="8"/>
        <end position="15"/>
    </location>
    <ligand>
        <name>substrate</name>
    </ligand>
</feature>
<reference evidence="2" key="1">
    <citation type="submission" date="2022-04" db="EMBL/GenBank/DDBJ databases">
        <title>Draft genome sequences of lactic acid bacteria (LAB) strains involved in meat spoilage.</title>
        <authorList>
            <person name="Palevich N."/>
        </authorList>
    </citation>
    <scope>NUCLEOTIDE SEQUENCE</scope>
    <source>
        <strain evidence="2">9-14</strain>
    </source>
</reference>
<sequence length="196" mass="22545">MTTLYLVRHGQTLFNAQHKIQGFCDSPLTELGIKQAKMARANLEKEGIQFDEAYTSTSERAIDTLELLTDLPYERIKDLREWNFGSYEGEGEHLNPPLPYNDYFVQFGGESQEEVEARISSTIKKIIEKSHAKSHAKNSLIVSHGAAIANFYRHWEHTSPVKKNVKIQNCSLFKYTYSDNQFILEDIIEHDFSSIL</sequence>
<dbReference type="PANTHER" id="PTHR48100">
    <property type="entry name" value="BROAD-SPECIFICITY PHOSPHATASE YOR283W-RELATED"/>
    <property type="match status" value="1"/>
</dbReference>
<dbReference type="InterPro" id="IPR001345">
    <property type="entry name" value="PG/BPGM_mutase_AS"/>
</dbReference>